<keyword evidence="5 7" id="KW-0539">Nucleus</keyword>
<evidence type="ECO:0008006" key="12">
    <source>
        <dbReference type="Google" id="ProtNLM"/>
    </source>
</evidence>
<name>A0A7S0T992_9CHLO</name>
<evidence type="ECO:0000256" key="2">
    <source>
        <dbReference type="ARBA" id="ARBA00010024"/>
    </source>
</evidence>
<feature type="domain" description="B box-type" evidence="9">
    <location>
        <begin position="101"/>
        <end position="151"/>
    </location>
</feature>
<protein>
    <recommendedName>
        <fullName evidence="12">CCT domain-containing protein</fullName>
    </recommendedName>
</protein>
<dbReference type="PROSITE" id="PS51017">
    <property type="entry name" value="CCT"/>
    <property type="match status" value="1"/>
</dbReference>
<evidence type="ECO:0000256" key="4">
    <source>
        <dbReference type="ARBA" id="ARBA00022833"/>
    </source>
</evidence>
<feature type="compositionally biased region" description="Basic and acidic residues" evidence="8">
    <location>
        <begin position="487"/>
        <end position="505"/>
    </location>
</feature>
<evidence type="ECO:0000256" key="8">
    <source>
        <dbReference type="SAM" id="MobiDB-lite"/>
    </source>
</evidence>
<dbReference type="GO" id="GO:0003700">
    <property type="term" value="F:DNA-binding transcription factor activity"/>
    <property type="evidence" value="ECO:0007669"/>
    <property type="project" value="TreeGrafter"/>
</dbReference>
<feature type="compositionally biased region" description="Low complexity" evidence="8">
    <location>
        <begin position="44"/>
        <end position="56"/>
    </location>
</feature>
<organism evidence="11">
    <name type="scientific">Ostreococcus mediterraneus</name>
    <dbReference type="NCBI Taxonomy" id="1486918"/>
    <lineage>
        <taxon>Eukaryota</taxon>
        <taxon>Viridiplantae</taxon>
        <taxon>Chlorophyta</taxon>
        <taxon>Mamiellophyceae</taxon>
        <taxon>Mamiellales</taxon>
        <taxon>Bathycoccaceae</taxon>
        <taxon>Ostreococcus</taxon>
    </lineage>
</organism>
<dbReference type="SMART" id="SM00336">
    <property type="entry name" value="BBOX"/>
    <property type="match status" value="1"/>
</dbReference>
<dbReference type="InterPro" id="IPR045281">
    <property type="entry name" value="CONSTANS-like"/>
</dbReference>
<dbReference type="InterPro" id="IPR000315">
    <property type="entry name" value="Znf_B-box"/>
</dbReference>
<feature type="compositionally biased region" description="Acidic residues" evidence="8">
    <location>
        <begin position="477"/>
        <end position="486"/>
    </location>
</feature>
<comment type="similarity">
    <text evidence="2">Belongs to the CONSTANS family.</text>
</comment>
<sequence length="533" mass="57080">MADLRAIRGANTEEQLEALQAAFLDARDAPAASMRRVGRHDAAPSDAASPAATRATTSTTTTTTCARCRAVTYRYADGVAACAACVDAERARADGADVSRRARRLCEACVGGDPALAEWFCAQDEAYLCGACDARVHEANAVAKKHERARVGAYDAGIGDASGDASASAAMPMSTGISHTLGGGVDDVDDDDFNGLVDDYFTRSLMRDGTTLPADALDGAFWDENLRDLDDDQFGDDPTAHFLRDEPRLDDVDGDEVVKLNGRVVVKEDSANTSGLISSGELEALARVGDFAVTSSYLGPILDDSAVRFLENNPTYGKFDSPSPSSSSFLEAEFDGLTGKLERARVRVKTEDDGDATMDVGTNAAFETLRANAECSQGESKPPRPNVMVTSDVPPPAHDGGGCGPPSGAETYAGLPQPQTRLERLRRWKEKRKNRTFTKVIRYQSRKACADSRPRIKGKFVKVSSVPNLNALRDSADASDDDDDDERANQAKERNRIAELGLDKGLRAPPGLTRIKKGLVASASMPDFSMYDM</sequence>
<evidence type="ECO:0000259" key="10">
    <source>
        <dbReference type="PROSITE" id="PS51017"/>
    </source>
</evidence>
<dbReference type="AlphaFoldDB" id="A0A7S0T992"/>
<dbReference type="PANTHER" id="PTHR31319">
    <property type="entry name" value="ZINC FINGER PROTEIN CONSTANS-LIKE 4"/>
    <property type="match status" value="1"/>
</dbReference>
<gene>
    <name evidence="11" type="ORF">OMED0936_LOCUS425</name>
</gene>
<evidence type="ECO:0000256" key="3">
    <source>
        <dbReference type="ARBA" id="ARBA00022723"/>
    </source>
</evidence>
<evidence type="ECO:0000256" key="1">
    <source>
        <dbReference type="ARBA" id="ARBA00004123"/>
    </source>
</evidence>
<evidence type="ECO:0000259" key="9">
    <source>
        <dbReference type="PROSITE" id="PS50119"/>
    </source>
</evidence>
<dbReference type="Pfam" id="PF06203">
    <property type="entry name" value="CCT"/>
    <property type="match status" value="1"/>
</dbReference>
<feature type="region of interest" description="Disordered" evidence="8">
    <location>
        <begin position="34"/>
        <end position="56"/>
    </location>
</feature>
<dbReference type="EMBL" id="HBFF01000532">
    <property type="protein sequence ID" value="CAD8727508.1"/>
    <property type="molecule type" value="Transcribed_RNA"/>
</dbReference>
<dbReference type="GO" id="GO:0008270">
    <property type="term" value="F:zinc ion binding"/>
    <property type="evidence" value="ECO:0007669"/>
    <property type="project" value="UniProtKB-KW"/>
</dbReference>
<dbReference type="InterPro" id="IPR010402">
    <property type="entry name" value="CCT_domain"/>
</dbReference>
<keyword evidence="4" id="KW-0862">Zinc</keyword>
<dbReference type="PANTHER" id="PTHR31319:SF77">
    <property type="entry name" value="ZINC FINGER PROTEIN CONSTANS-LIKE 4"/>
    <property type="match status" value="1"/>
</dbReference>
<evidence type="ECO:0000313" key="11">
    <source>
        <dbReference type="EMBL" id="CAD8727508.1"/>
    </source>
</evidence>
<dbReference type="InterPro" id="IPR049808">
    <property type="entry name" value="CONSTANS-like_Bbox1"/>
</dbReference>
<keyword evidence="6" id="KW-0863">Zinc-finger</keyword>
<evidence type="ECO:0000256" key="7">
    <source>
        <dbReference type="PROSITE-ProRule" id="PRU00357"/>
    </source>
</evidence>
<dbReference type="CDD" id="cd19821">
    <property type="entry name" value="Bbox1_BBX-like"/>
    <property type="match status" value="1"/>
</dbReference>
<reference evidence="11" key="1">
    <citation type="submission" date="2021-01" db="EMBL/GenBank/DDBJ databases">
        <authorList>
            <person name="Corre E."/>
            <person name="Pelletier E."/>
            <person name="Niang G."/>
            <person name="Scheremetjew M."/>
            <person name="Finn R."/>
            <person name="Kale V."/>
            <person name="Holt S."/>
            <person name="Cochrane G."/>
            <person name="Meng A."/>
            <person name="Brown T."/>
            <person name="Cohen L."/>
        </authorList>
    </citation>
    <scope>NUCLEOTIDE SEQUENCE</scope>
    <source>
        <strain evidence="11">Clade-D-RCC2573</strain>
    </source>
</reference>
<feature type="region of interest" description="Disordered" evidence="8">
    <location>
        <begin position="473"/>
        <end position="505"/>
    </location>
</feature>
<feature type="domain" description="CCT" evidence="10">
    <location>
        <begin position="421"/>
        <end position="463"/>
    </location>
</feature>
<proteinExistence type="inferred from homology"/>
<keyword evidence="3" id="KW-0479">Metal-binding</keyword>
<evidence type="ECO:0000256" key="6">
    <source>
        <dbReference type="PROSITE-ProRule" id="PRU00024"/>
    </source>
</evidence>
<accession>A0A7S0T992</accession>
<evidence type="ECO:0000256" key="5">
    <source>
        <dbReference type="ARBA" id="ARBA00023242"/>
    </source>
</evidence>
<dbReference type="GO" id="GO:0005634">
    <property type="term" value="C:nucleus"/>
    <property type="evidence" value="ECO:0007669"/>
    <property type="project" value="UniProtKB-SubCell"/>
</dbReference>
<dbReference type="PROSITE" id="PS50119">
    <property type="entry name" value="ZF_BBOX"/>
    <property type="match status" value="1"/>
</dbReference>
<comment type="subcellular location">
    <subcellularLocation>
        <location evidence="1 7">Nucleus</location>
    </subcellularLocation>
</comment>